<comment type="caution">
    <text evidence="1">The sequence shown here is derived from an EMBL/GenBank/DDBJ whole genome shotgun (WGS) entry which is preliminary data.</text>
</comment>
<gene>
    <name evidence="1" type="ORF">EV146_10474</name>
</gene>
<evidence type="ECO:0000313" key="1">
    <source>
        <dbReference type="EMBL" id="TCN25967.1"/>
    </source>
</evidence>
<dbReference type="Proteomes" id="UP000295689">
    <property type="component" value="Unassembled WGS sequence"/>
</dbReference>
<accession>A0A4R2BG11</accession>
<proteinExistence type="predicted"/>
<reference evidence="1 2" key="1">
    <citation type="journal article" date="2015" name="Stand. Genomic Sci.">
        <title>Genomic Encyclopedia of Bacterial and Archaeal Type Strains, Phase III: the genomes of soil and plant-associated and newly described type strains.</title>
        <authorList>
            <person name="Whitman W.B."/>
            <person name="Woyke T."/>
            <person name="Klenk H.P."/>
            <person name="Zhou Y."/>
            <person name="Lilburn T.G."/>
            <person name="Beck B.J."/>
            <person name="De Vos P."/>
            <person name="Vandamme P."/>
            <person name="Eisen J.A."/>
            <person name="Garrity G."/>
            <person name="Hugenholtz P."/>
            <person name="Kyrpides N.C."/>
        </authorList>
    </citation>
    <scope>NUCLEOTIDE SEQUENCE [LARGE SCALE GENOMIC DNA]</scope>
    <source>
        <strain evidence="1 2">CV53</strain>
    </source>
</reference>
<dbReference type="AlphaFoldDB" id="A0A4R2BG11"/>
<keyword evidence="2" id="KW-1185">Reference proteome</keyword>
<organism evidence="1 2">
    <name type="scientific">Mesobacillus foraminis</name>
    <dbReference type="NCBI Taxonomy" id="279826"/>
    <lineage>
        <taxon>Bacteria</taxon>
        <taxon>Bacillati</taxon>
        <taxon>Bacillota</taxon>
        <taxon>Bacilli</taxon>
        <taxon>Bacillales</taxon>
        <taxon>Bacillaceae</taxon>
        <taxon>Mesobacillus</taxon>
    </lineage>
</organism>
<dbReference type="EMBL" id="SLVV01000004">
    <property type="protein sequence ID" value="TCN25967.1"/>
    <property type="molecule type" value="Genomic_DNA"/>
</dbReference>
<sequence>MFNITGSAYQKLKEAVDREQGDKEKLLVRLSMGIG</sequence>
<protein>
    <submittedName>
        <fullName evidence="1">Uncharacterized protein</fullName>
    </submittedName>
</protein>
<name>A0A4R2BG11_9BACI</name>
<evidence type="ECO:0000313" key="2">
    <source>
        <dbReference type="Proteomes" id="UP000295689"/>
    </source>
</evidence>